<keyword evidence="1" id="KW-0812">Transmembrane</keyword>
<feature type="transmembrane region" description="Helical" evidence="1">
    <location>
        <begin position="329"/>
        <end position="348"/>
    </location>
</feature>
<dbReference type="PANTHER" id="PTHR38592:SF3">
    <property type="entry name" value="BLL4819 PROTEIN"/>
    <property type="match status" value="1"/>
</dbReference>
<gene>
    <name evidence="2" type="ORF">DDE23_16425</name>
</gene>
<feature type="transmembrane region" description="Helical" evidence="1">
    <location>
        <begin position="354"/>
        <end position="374"/>
    </location>
</feature>
<organism evidence="2 3">
    <name type="scientific">Pararhodobacter aggregans</name>
    <dbReference type="NCBI Taxonomy" id="404875"/>
    <lineage>
        <taxon>Bacteria</taxon>
        <taxon>Pseudomonadati</taxon>
        <taxon>Pseudomonadota</taxon>
        <taxon>Alphaproteobacteria</taxon>
        <taxon>Rhodobacterales</taxon>
        <taxon>Paracoccaceae</taxon>
        <taxon>Pararhodobacter</taxon>
    </lineage>
</organism>
<sequence length="421" mass="45869">MPRSDAPRLPRARDPRLDAFRGAALVMIFIDHVPGNPYERFTLRNWGFSDAAEAFFVISGVAVGLAYAGRFSGEERAEHGLWPAVQPVWRRAWTLYQAQILLTFWAIAIFAGGSLIFNLPELLTTINLRQVFENTEAALLGIPLLTHQLGYVNILPAYAVLMLAAPFAILIGLRSPRLLLALSLALWLAAGIWYLNLPNYPNPGGWFFNPLSWQLIFMVGLATGLAMRKGERLVPRHPALIALAAGFLLLVLAWRYLPGLGEVLNHQMARAQRLGAPPLFTAHDKTYVSLPRLLHILALVYVMASLASVRVLCGQAWAAPLRLMGRHGLLVFAAGTVLSLVFQVLMAGYDNPAWMAWLLPPLGIALSIAIAALAERQKAQKRRPTAPAPVAAPVTAPAPLLAKAPVPANGPGWSPLPHPAE</sequence>
<feature type="transmembrane region" description="Helical" evidence="1">
    <location>
        <begin position="100"/>
        <end position="119"/>
    </location>
</feature>
<dbReference type="Pfam" id="PF10129">
    <property type="entry name" value="OpgC_C"/>
    <property type="match status" value="1"/>
</dbReference>
<feature type="transmembrane region" description="Helical" evidence="1">
    <location>
        <begin position="293"/>
        <end position="317"/>
    </location>
</feature>
<dbReference type="RefSeq" id="WP_107753074.1">
    <property type="nucleotide sequence ID" value="NZ_QBKF01000009.1"/>
</dbReference>
<proteinExistence type="predicted"/>
<feature type="transmembrane region" description="Helical" evidence="1">
    <location>
        <begin position="178"/>
        <end position="195"/>
    </location>
</feature>
<dbReference type="OrthoDB" id="9775975at2"/>
<evidence type="ECO:0000313" key="2">
    <source>
        <dbReference type="EMBL" id="PVE46235.1"/>
    </source>
</evidence>
<name>A0A2T7UNE3_9RHOB</name>
<feature type="transmembrane region" description="Helical" evidence="1">
    <location>
        <begin position="207"/>
        <end position="227"/>
    </location>
</feature>
<keyword evidence="3" id="KW-1185">Reference proteome</keyword>
<feature type="transmembrane region" description="Helical" evidence="1">
    <location>
        <begin position="239"/>
        <end position="257"/>
    </location>
</feature>
<comment type="caution">
    <text evidence="2">The sequence shown here is derived from an EMBL/GenBank/DDBJ whole genome shotgun (WGS) entry which is preliminary data.</text>
</comment>
<keyword evidence="1" id="KW-1133">Transmembrane helix</keyword>
<dbReference type="AlphaFoldDB" id="A0A2T7UNE3"/>
<evidence type="ECO:0000313" key="3">
    <source>
        <dbReference type="Proteomes" id="UP000244810"/>
    </source>
</evidence>
<dbReference type="PANTHER" id="PTHR38592">
    <property type="entry name" value="BLL4819 PROTEIN"/>
    <property type="match status" value="1"/>
</dbReference>
<accession>A0A2T7UNE3</accession>
<dbReference type="InterPro" id="IPR014550">
    <property type="entry name" value="UCP028704_OpgC"/>
</dbReference>
<dbReference type="PIRSF" id="PIRSF028704">
    <property type="entry name" value="UPC028704"/>
    <property type="match status" value="1"/>
</dbReference>
<reference evidence="2 3" key="1">
    <citation type="journal article" date="2011" name="Syst. Appl. Microbiol.">
        <title>Defluviimonas denitrificans gen. nov., sp. nov., and Pararhodobacter aggregans gen. nov., sp. nov., non-phototrophic Rhodobacteraceae from the biofilter of a marine aquaculture.</title>
        <authorList>
            <person name="Foesel B.U."/>
            <person name="Drake H.L."/>
            <person name="Schramm A."/>
        </authorList>
    </citation>
    <scope>NUCLEOTIDE SEQUENCE [LARGE SCALE GENOMIC DNA]</scope>
    <source>
        <strain evidence="2 3">D1-19</strain>
    </source>
</reference>
<keyword evidence="1" id="KW-0472">Membrane</keyword>
<dbReference type="EMBL" id="QDDR01000009">
    <property type="protein sequence ID" value="PVE46235.1"/>
    <property type="molecule type" value="Genomic_DNA"/>
</dbReference>
<protein>
    <submittedName>
        <fullName evidence="2">OpgC protein</fullName>
    </submittedName>
</protein>
<feature type="transmembrane region" description="Helical" evidence="1">
    <location>
        <begin position="149"/>
        <end position="171"/>
    </location>
</feature>
<dbReference type="Proteomes" id="UP000244810">
    <property type="component" value="Unassembled WGS sequence"/>
</dbReference>
<evidence type="ECO:0000256" key="1">
    <source>
        <dbReference type="SAM" id="Phobius"/>
    </source>
</evidence>